<gene>
    <name evidence="2" type="ORF">Sjap_018541</name>
</gene>
<dbReference type="Pfam" id="PF08609">
    <property type="entry name" value="Fes1"/>
    <property type="match status" value="1"/>
</dbReference>
<reference evidence="2 3" key="1">
    <citation type="submission" date="2024-01" db="EMBL/GenBank/DDBJ databases">
        <title>Genome assemblies of Stephania.</title>
        <authorList>
            <person name="Yang L."/>
        </authorList>
    </citation>
    <scope>NUCLEOTIDE SEQUENCE [LARGE SCALE GENOMIC DNA]</scope>
    <source>
        <strain evidence="2">QJT</strain>
        <tissue evidence="2">Leaf</tissue>
    </source>
</reference>
<feature type="domain" description="Nucleotide exchange factor Fes1" evidence="1">
    <location>
        <begin position="60"/>
        <end position="151"/>
    </location>
</feature>
<dbReference type="Gene3D" id="1.25.10.10">
    <property type="entry name" value="Leucine-rich Repeat Variant"/>
    <property type="match status" value="1"/>
</dbReference>
<dbReference type="EMBL" id="JBBNAE010000007">
    <property type="protein sequence ID" value="KAK9110481.1"/>
    <property type="molecule type" value="Genomic_DNA"/>
</dbReference>
<dbReference type="Proteomes" id="UP001417504">
    <property type="component" value="Unassembled WGS sequence"/>
</dbReference>
<dbReference type="InterPro" id="IPR013918">
    <property type="entry name" value="Nucleotide_exch_fac_Fes1"/>
</dbReference>
<dbReference type="InterPro" id="IPR011989">
    <property type="entry name" value="ARM-like"/>
</dbReference>
<evidence type="ECO:0000313" key="3">
    <source>
        <dbReference type="Proteomes" id="UP001417504"/>
    </source>
</evidence>
<evidence type="ECO:0000259" key="1">
    <source>
        <dbReference type="Pfam" id="PF08609"/>
    </source>
</evidence>
<dbReference type="SUPFAM" id="SSF48371">
    <property type="entry name" value="ARM repeat"/>
    <property type="match status" value="1"/>
</dbReference>
<sequence length="380" mass="42258">MHQSMVYTHITIGDALTYKIIVGVYGDCQKAETSGPKDEADISRAIAPEHNEFDGGFSSLEGMLQWAISHSDHAKLRNTAQNSQHLSASDLKKRQEDLKELTNQLKVPSDAQLMQIALNDLNNASISSEARHRALEEILVLVESIDNANDLHKLGVLTVIVRALESSDNETRMRSAWILGKASQNNPILNLGALAKLMEMVSSSGVEEATKALYAVSALIRNNVEGQELFYAKSGELILQGILINSNTDVRLRKKSVFLVADLAVSQLESENKEEPSFFSNPFFMRSVVELMKSSDLDLQEKALIAVKSLLQLRTTKASDFKDFCDLDGALEGMREGLKQLMAIENMSDFARDLESLRIEVELIFQRKLQQVHIKVPAFP</sequence>
<organism evidence="2 3">
    <name type="scientific">Stephania japonica</name>
    <dbReference type="NCBI Taxonomy" id="461633"/>
    <lineage>
        <taxon>Eukaryota</taxon>
        <taxon>Viridiplantae</taxon>
        <taxon>Streptophyta</taxon>
        <taxon>Embryophyta</taxon>
        <taxon>Tracheophyta</taxon>
        <taxon>Spermatophyta</taxon>
        <taxon>Magnoliopsida</taxon>
        <taxon>Ranunculales</taxon>
        <taxon>Menispermaceae</taxon>
        <taxon>Menispermoideae</taxon>
        <taxon>Cissampelideae</taxon>
        <taxon>Stephania</taxon>
    </lineage>
</organism>
<dbReference type="AlphaFoldDB" id="A0AAP0I855"/>
<dbReference type="InterPro" id="IPR016024">
    <property type="entry name" value="ARM-type_fold"/>
</dbReference>
<dbReference type="PANTHER" id="PTHR19316">
    <property type="entry name" value="PROTEIN FOLDING REGULATOR"/>
    <property type="match status" value="1"/>
</dbReference>
<dbReference type="PANTHER" id="PTHR19316:SF32">
    <property type="entry name" value="ARM REPEAT SUPERFAMILY PROTEIN"/>
    <property type="match status" value="1"/>
</dbReference>
<accession>A0AAP0I855</accession>
<dbReference type="GO" id="GO:0005783">
    <property type="term" value="C:endoplasmic reticulum"/>
    <property type="evidence" value="ECO:0007669"/>
    <property type="project" value="TreeGrafter"/>
</dbReference>
<evidence type="ECO:0000313" key="2">
    <source>
        <dbReference type="EMBL" id="KAK9110481.1"/>
    </source>
</evidence>
<protein>
    <recommendedName>
        <fullName evidence="1">Nucleotide exchange factor Fes1 domain-containing protein</fullName>
    </recommendedName>
</protein>
<dbReference type="InterPro" id="IPR050693">
    <property type="entry name" value="Hsp70_NEF-Inhibitors"/>
</dbReference>
<keyword evidence="3" id="KW-1185">Reference proteome</keyword>
<name>A0AAP0I855_9MAGN</name>
<proteinExistence type="predicted"/>
<dbReference type="GO" id="GO:0000774">
    <property type="term" value="F:adenyl-nucleotide exchange factor activity"/>
    <property type="evidence" value="ECO:0007669"/>
    <property type="project" value="TreeGrafter"/>
</dbReference>
<comment type="caution">
    <text evidence="2">The sequence shown here is derived from an EMBL/GenBank/DDBJ whole genome shotgun (WGS) entry which is preliminary data.</text>
</comment>